<feature type="signal peptide" evidence="1">
    <location>
        <begin position="1"/>
        <end position="19"/>
    </location>
</feature>
<sequence length="93" mass="10556">MNKSLVVILAVSLLSACKATVPEPYQKDREPESRTEYSGVEGLAQQQQDQNYLMRKELQDKCDDAKVNLAIAKSDKATKAIKKHQREIKDYCI</sequence>
<evidence type="ECO:0000256" key="1">
    <source>
        <dbReference type="SAM" id="SignalP"/>
    </source>
</evidence>
<accession>A0A8I2H3Q2</accession>
<proteinExistence type="predicted"/>
<dbReference type="PROSITE" id="PS51257">
    <property type="entry name" value="PROKAR_LIPOPROTEIN"/>
    <property type="match status" value="1"/>
</dbReference>
<evidence type="ECO:0008006" key="6">
    <source>
        <dbReference type="Google" id="ProtNLM"/>
    </source>
</evidence>
<dbReference type="Proteomes" id="UP001304419">
    <property type="component" value="Chromosome 1"/>
</dbReference>
<reference evidence="2" key="1">
    <citation type="submission" date="2019-10" db="EMBL/GenBank/DDBJ databases">
        <authorList>
            <person name="Paulsen S."/>
        </authorList>
    </citation>
    <scope>NUCLEOTIDE SEQUENCE</scope>
    <source>
        <strain evidence="2">LMG 19692</strain>
    </source>
</reference>
<keyword evidence="5" id="KW-1185">Reference proteome</keyword>
<evidence type="ECO:0000313" key="2">
    <source>
        <dbReference type="EMBL" id="NLR22888.1"/>
    </source>
</evidence>
<feature type="chain" id="PRO_5034319506" description="Lipoprotein" evidence="1">
    <location>
        <begin position="20"/>
        <end position="93"/>
    </location>
</feature>
<dbReference type="Proteomes" id="UP000646877">
    <property type="component" value="Unassembled WGS sequence"/>
</dbReference>
<organism evidence="2 4">
    <name type="scientific">Pseudoalteromonas maricaloris</name>
    <dbReference type="NCBI Taxonomy" id="184924"/>
    <lineage>
        <taxon>Bacteria</taxon>
        <taxon>Pseudomonadati</taxon>
        <taxon>Pseudomonadota</taxon>
        <taxon>Gammaproteobacteria</taxon>
        <taxon>Alteromonadales</taxon>
        <taxon>Pseudoalteromonadaceae</taxon>
        <taxon>Pseudoalteromonas</taxon>
    </lineage>
</organism>
<protein>
    <recommendedName>
        <fullName evidence="6">Lipoprotein</fullName>
    </recommendedName>
</protein>
<reference evidence="3 5" key="2">
    <citation type="submission" date="2023-10" db="EMBL/GenBank/DDBJ databases">
        <title>To unveil natural product biosynthetic capacity in Pseudoalteromonas.</title>
        <authorList>
            <person name="Wang J."/>
        </authorList>
    </citation>
    <scope>NUCLEOTIDE SEQUENCE [LARGE SCALE GENOMIC DNA]</scope>
    <source>
        <strain evidence="3 5">DSM 15914</strain>
    </source>
</reference>
<dbReference type="AlphaFoldDB" id="A0A8I2H3Q2"/>
<gene>
    <name evidence="2" type="ORF">F9Y85_16560</name>
    <name evidence="3" type="ORF">R5H13_14210</name>
</gene>
<evidence type="ECO:0000313" key="4">
    <source>
        <dbReference type="Proteomes" id="UP000646877"/>
    </source>
</evidence>
<dbReference type="EMBL" id="WEIA01000011">
    <property type="protein sequence ID" value="NLR22888.1"/>
    <property type="molecule type" value="Genomic_DNA"/>
</dbReference>
<evidence type="ECO:0000313" key="3">
    <source>
        <dbReference type="EMBL" id="WOX27796.1"/>
    </source>
</evidence>
<name>A0A8I2H3Q2_9GAMM</name>
<dbReference type="RefSeq" id="WP_010606121.1">
    <property type="nucleotide sequence ID" value="NZ_CBCSDF010000012.1"/>
</dbReference>
<dbReference type="EMBL" id="CP137578">
    <property type="protein sequence ID" value="WOX27796.1"/>
    <property type="molecule type" value="Genomic_DNA"/>
</dbReference>
<evidence type="ECO:0000313" key="5">
    <source>
        <dbReference type="Proteomes" id="UP001304419"/>
    </source>
</evidence>
<keyword evidence="1" id="KW-0732">Signal</keyword>